<dbReference type="Proteomes" id="UP001320603">
    <property type="component" value="Chromosome"/>
</dbReference>
<organism evidence="2 3">
    <name type="scientific">Parabacteroides absconsus</name>
    <dbReference type="NCBI Taxonomy" id="2951805"/>
    <lineage>
        <taxon>Bacteria</taxon>
        <taxon>Pseudomonadati</taxon>
        <taxon>Bacteroidota</taxon>
        <taxon>Bacteroidia</taxon>
        <taxon>Bacteroidales</taxon>
        <taxon>Tannerellaceae</taxon>
        <taxon>Parabacteroides</taxon>
    </lineage>
</organism>
<keyword evidence="3" id="KW-1185">Reference proteome</keyword>
<evidence type="ECO:0000313" key="2">
    <source>
        <dbReference type="EMBL" id="WWV65694.1"/>
    </source>
</evidence>
<reference evidence="2 3" key="1">
    <citation type="submission" date="2024-02" db="EMBL/GenBank/DDBJ databases">
        <title>Whole genome sequencing of Parabacteroides sp. AD58.</title>
        <authorList>
            <person name="Chaplin A.V."/>
            <person name="Pikina A.P."/>
            <person name="Sokolova S.R."/>
            <person name="Korostin D.O."/>
            <person name="Efimov B.A."/>
        </authorList>
    </citation>
    <scope>NUCLEOTIDE SEQUENCE [LARGE SCALE GENOMIC DNA]</scope>
    <source>
        <strain evidence="2 3">AD58</strain>
    </source>
</reference>
<feature type="domain" description="N-acetyltransferase" evidence="1">
    <location>
        <begin position="2"/>
        <end position="144"/>
    </location>
</feature>
<dbReference type="CDD" id="cd04301">
    <property type="entry name" value="NAT_SF"/>
    <property type="match status" value="1"/>
</dbReference>
<sequence length="178" mass="21350">MIQLRRITQVNDPDLSRLMDLYELSFPEEERRDRKQLFRMIELVPDMSFNAVEDNGELCGLTIYWDLGDFYYMEHLAVFPEMRNRKIGQQILDYWKKHLPKLQVLEAEPAIEAMAVRRIGFYERNGFRVICKDYVQPSYRKDEDSCPLWIMGTDKPDDMQACIQKIKTNVYKEPLKWL</sequence>
<name>A0ABZ2INE1_9BACT</name>
<accession>A0ABZ2INE1</accession>
<dbReference type="EMBL" id="CP146284">
    <property type="protein sequence ID" value="WWV65694.1"/>
    <property type="molecule type" value="Genomic_DNA"/>
</dbReference>
<evidence type="ECO:0000313" key="3">
    <source>
        <dbReference type="Proteomes" id="UP001320603"/>
    </source>
</evidence>
<dbReference type="RefSeq" id="WP_251966679.1">
    <property type="nucleotide sequence ID" value="NZ_CP146284.1"/>
</dbReference>
<dbReference type="Gene3D" id="3.40.630.30">
    <property type="match status" value="1"/>
</dbReference>
<gene>
    <name evidence="2" type="ORF">NEE14_011900</name>
</gene>
<protein>
    <submittedName>
        <fullName evidence="2">GNAT family N-acetyltransferase</fullName>
    </submittedName>
</protein>
<proteinExistence type="predicted"/>
<dbReference type="PROSITE" id="PS51186">
    <property type="entry name" value="GNAT"/>
    <property type="match status" value="1"/>
</dbReference>
<dbReference type="InterPro" id="IPR016181">
    <property type="entry name" value="Acyl_CoA_acyltransferase"/>
</dbReference>
<dbReference type="SUPFAM" id="SSF55729">
    <property type="entry name" value="Acyl-CoA N-acyltransferases (Nat)"/>
    <property type="match status" value="1"/>
</dbReference>
<dbReference type="InterPro" id="IPR000182">
    <property type="entry name" value="GNAT_dom"/>
</dbReference>
<dbReference type="Pfam" id="PF00583">
    <property type="entry name" value="Acetyltransf_1"/>
    <property type="match status" value="1"/>
</dbReference>
<evidence type="ECO:0000259" key="1">
    <source>
        <dbReference type="PROSITE" id="PS51186"/>
    </source>
</evidence>